<dbReference type="InterPro" id="IPR010998">
    <property type="entry name" value="Integrase_recombinase_N"/>
</dbReference>
<feature type="domain" description="Tyr recombinase" evidence="6">
    <location>
        <begin position="97"/>
        <end position="312"/>
    </location>
</feature>
<reference evidence="8" key="1">
    <citation type="submission" date="2020-03" db="EMBL/GenBank/DDBJ databases">
        <title>Solimonas marina sp. nov., isolated from deep seawater of the Pacific Ocean.</title>
        <authorList>
            <person name="Liu X."/>
            <person name="Lai Q."/>
            <person name="Sun F."/>
            <person name="Gai Y."/>
            <person name="Li G."/>
            <person name="Shao Z."/>
        </authorList>
    </citation>
    <scope>NUCLEOTIDE SEQUENCE</scope>
    <source>
        <strain evidence="8">C16B3</strain>
    </source>
</reference>
<protein>
    <submittedName>
        <fullName evidence="8">Integron integrase</fullName>
    </submittedName>
</protein>
<keyword evidence="9" id="KW-1185">Reference proteome</keyword>
<dbReference type="AlphaFoldDB" id="A0A970B6U5"/>
<keyword evidence="3 5" id="KW-0238">DNA-binding</keyword>
<organism evidence="8 9">
    <name type="scientific">Solimonas marina</name>
    <dbReference type="NCBI Taxonomy" id="2714601"/>
    <lineage>
        <taxon>Bacteria</taxon>
        <taxon>Pseudomonadati</taxon>
        <taxon>Pseudomonadota</taxon>
        <taxon>Gammaproteobacteria</taxon>
        <taxon>Nevskiales</taxon>
        <taxon>Nevskiaceae</taxon>
        <taxon>Solimonas</taxon>
    </lineage>
</organism>
<dbReference type="Pfam" id="PF13495">
    <property type="entry name" value="Phage_int_SAM_4"/>
    <property type="match status" value="1"/>
</dbReference>
<accession>A0A970B6U5</accession>
<dbReference type="InterPro" id="IPR011010">
    <property type="entry name" value="DNA_brk_join_enz"/>
</dbReference>
<dbReference type="RefSeq" id="WP_168148282.1">
    <property type="nucleotide sequence ID" value="NZ_JAAVXB010000005.1"/>
</dbReference>
<evidence type="ECO:0000313" key="9">
    <source>
        <dbReference type="Proteomes" id="UP000653472"/>
    </source>
</evidence>
<evidence type="ECO:0000256" key="2">
    <source>
        <dbReference type="ARBA" id="ARBA00022908"/>
    </source>
</evidence>
<evidence type="ECO:0000256" key="1">
    <source>
        <dbReference type="ARBA" id="ARBA00008857"/>
    </source>
</evidence>
<dbReference type="PROSITE" id="PS51900">
    <property type="entry name" value="CB"/>
    <property type="match status" value="1"/>
</dbReference>
<dbReference type="SUPFAM" id="SSF56349">
    <property type="entry name" value="DNA breaking-rejoining enzymes"/>
    <property type="match status" value="1"/>
</dbReference>
<evidence type="ECO:0000256" key="4">
    <source>
        <dbReference type="ARBA" id="ARBA00023172"/>
    </source>
</evidence>
<dbReference type="InterPro" id="IPR011946">
    <property type="entry name" value="Integrase_integron-type"/>
</dbReference>
<dbReference type="GO" id="GO:0006310">
    <property type="term" value="P:DNA recombination"/>
    <property type="evidence" value="ECO:0007669"/>
    <property type="project" value="UniProtKB-KW"/>
</dbReference>
<evidence type="ECO:0000256" key="5">
    <source>
        <dbReference type="PROSITE-ProRule" id="PRU01248"/>
    </source>
</evidence>
<dbReference type="InterPro" id="IPR044068">
    <property type="entry name" value="CB"/>
</dbReference>
<dbReference type="InterPro" id="IPR002104">
    <property type="entry name" value="Integrase_catalytic"/>
</dbReference>
<dbReference type="Gene3D" id="1.10.443.10">
    <property type="entry name" value="Intergrase catalytic core"/>
    <property type="match status" value="1"/>
</dbReference>
<name>A0A970B6U5_9GAMM</name>
<dbReference type="InterPro" id="IPR004107">
    <property type="entry name" value="Integrase_SAM-like_N"/>
</dbReference>
<comment type="similarity">
    <text evidence="1">Belongs to the 'phage' integrase family.</text>
</comment>
<dbReference type="EMBL" id="JAAVXB010000005">
    <property type="protein sequence ID" value="NKF22970.1"/>
    <property type="molecule type" value="Genomic_DNA"/>
</dbReference>
<dbReference type="InterPro" id="IPR013762">
    <property type="entry name" value="Integrase-like_cat_sf"/>
</dbReference>
<dbReference type="GO" id="GO:0015074">
    <property type="term" value="P:DNA integration"/>
    <property type="evidence" value="ECO:0007669"/>
    <property type="project" value="UniProtKB-KW"/>
</dbReference>
<comment type="caution">
    <text evidence="8">The sequence shown here is derived from an EMBL/GenBank/DDBJ whole genome shotgun (WGS) entry which is preliminary data.</text>
</comment>
<dbReference type="GO" id="GO:0003677">
    <property type="term" value="F:DNA binding"/>
    <property type="evidence" value="ECO:0007669"/>
    <property type="project" value="UniProtKB-UniRule"/>
</dbReference>
<keyword evidence="4" id="KW-0233">DNA recombination</keyword>
<evidence type="ECO:0000256" key="3">
    <source>
        <dbReference type="ARBA" id="ARBA00023125"/>
    </source>
</evidence>
<evidence type="ECO:0000259" key="7">
    <source>
        <dbReference type="PROSITE" id="PS51900"/>
    </source>
</evidence>
<dbReference type="PROSITE" id="PS51898">
    <property type="entry name" value="TYR_RECOMBINASE"/>
    <property type="match status" value="1"/>
</dbReference>
<dbReference type="InterPro" id="IPR050090">
    <property type="entry name" value="Tyrosine_recombinase_XerCD"/>
</dbReference>
<evidence type="ECO:0000259" key="6">
    <source>
        <dbReference type="PROSITE" id="PS51898"/>
    </source>
</evidence>
<dbReference type="PANTHER" id="PTHR30349">
    <property type="entry name" value="PHAGE INTEGRASE-RELATED"/>
    <property type="match status" value="1"/>
</dbReference>
<dbReference type="Gene3D" id="1.10.150.130">
    <property type="match status" value="1"/>
</dbReference>
<dbReference type="NCBIfam" id="TIGR02249">
    <property type="entry name" value="integrase_gron"/>
    <property type="match status" value="1"/>
</dbReference>
<sequence>MLEVVSATCRRRHLSPRTEDAYRYWIRHFVRFHGRRHPRELDELNVREFLNHLAVDRRVSASTQSQALNAIVFLYRDVLETPLQDIDGLQRVQRRKLVPVVLSQDEVQKVLQAMSGTARIGAALIYGAGLRISECVTLRVKDFDFAARTVTVRDGKGGKDRTTILPASLMRDLQAHLLCVAKQHRDDLRSGRGWAPLPAALSRKYPSAGRSLAWQFVFPSRVARQCGATRRWLRWHAAESSIQKPFKRAIEHAGIHKHASIHTLRHSFATHLLWQGTDIRTIQLLLGHRSLQTTMIYTHVLQATKGTTSPLDHVVIDQGQSP</sequence>
<proteinExistence type="inferred from homology"/>
<dbReference type="PANTHER" id="PTHR30349:SF64">
    <property type="entry name" value="PROPHAGE INTEGRASE INTD-RELATED"/>
    <property type="match status" value="1"/>
</dbReference>
<dbReference type="Proteomes" id="UP000653472">
    <property type="component" value="Unassembled WGS sequence"/>
</dbReference>
<gene>
    <name evidence="8" type="ORF">G7Y82_11625</name>
</gene>
<dbReference type="Pfam" id="PF00589">
    <property type="entry name" value="Phage_integrase"/>
    <property type="match status" value="1"/>
</dbReference>
<keyword evidence="2" id="KW-0229">DNA integration</keyword>
<evidence type="ECO:0000313" key="8">
    <source>
        <dbReference type="EMBL" id="NKF22970.1"/>
    </source>
</evidence>
<feature type="domain" description="Core-binding (CB)" evidence="7">
    <location>
        <begin position="1"/>
        <end position="79"/>
    </location>
</feature>